<evidence type="ECO:0000256" key="3">
    <source>
        <dbReference type="ARBA" id="ARBA00011048"/>
    </source>
</evidence>
<evidence type="ECO:0000256" key="5">
    <source>
        <dbReference type="ARBA" id="ARBA00022643"/>
    </source>
</evidence>
<keyword evidence="8" id="KW-0408">Iron</keyword>
<accession>A0ABX7UQ36</accession>
<keyword evidence="9" id="KW-0411">Iron-sulfur</keyword>
<dbReference type="Pfam" id="PF07992">
    <property type="entry name" value="Pyr_redox_2"/>
    <property type="match status" value="1"/>
</dbReference>
<evidence type="ECO:0000256" key="9">
    <source>
        <dbReference type="ARBA" id="ARBA00023014"/>
    </source>
</evidence>
<dbReference type="PANTHER" id="PTHR42917:SF2">
    <property type="entry name" value="2,4-DIENOYL-COA REDUCTASE [(2E)-ENOYL-COA-PRODUCING]"/>
    <property type="match status" value="1"/>
</dbReference>
<dbReference type="RefSeq" id="WP_208229639.1">
    <property type="nucleotide sequence ID" value="NZ_CP050854.1"/>
</dbReference>
<name>A0ABX7UQ36_9GAMM</name>
<dbReference type="InterPro" id="IPR001155">
    <property type="entry name" value="OxRdtase_FMN_N"/>
</dbReference>
<evidence type="ECO:0000256" key="4">
    <source>
        <dbReference type="ARBA" id="ARBA00022630"/>
    </source>
</evidence>
<dbReference type="CDD" id="cd02803">
    <property type="entry name" value="OYE_like_FMN_family"/>
    <property type="match status" value="1"/>
</dbReference>
<dbReference type="SUPFAM" id="SSF51905">
    <property type="entry name" value="FAD/NAD(P)-binding domain"/>
    <property type="match status" value="1"/>
</dbReference>
<dbReference type="InterPro" id="IPR013785">
    <property type="entry name" value="Aldolase_TIM"/>
</dbReference>
<dbReference type="SUPFAM" id="SSF51395">
    <property type="entry name" value="FMN-linked oxidoreductases"/>
    <property type="match status" value="1"/>
</dbReference>
<reference evidence="12 13" key="1">
    <citation type="submission" date="2020-03" db="EMBL/GenBank/DDBJ databases">
        <authorList>
            <person name="Bakhshi Ganjeh M."/>
        </authorList>
    </citation>
    <scope>NUCLEOTIDE SEQUENCE [LARGE SCALE GENOMIC DNA]</scope>
    <source>
        <strain evidence="13">Iran 50</strain>
    </source>
</reference>
<sequence>MMKIENIFTPYYIGKCQIPNRLVVPAMVANMCPDGKASEQYIRYHEEKAKGGWGLIITEDYRINEHAAGYPAVAALYDESQIPSHKRFTDIIHQYDTKVFCQIYHAGRQANHRVNGGMRPVSCSPVPCPWNKEIPRELTVEEIRQLVKDFGTTALNAQKAGFDGIEIHAAHGYLIHEFLSFNCNHRIDEYGGTYNNRMRFLKEIMAEVREQVGDDFPISVRFSAQENSEGGRRMFESRQMLMDIEEMGADVIHLSNGMYGVRSSIGIVASFFQQHGWNMDLAAEAKSFLKIPVITVGRVSEPAMAEDIISSGKADFVAMGRASLADPYWPNKARAAAENDIRHCIGCLQGCTASTYQGVPIYCLVNPELGHEFEYDYSKAKESKTIYVAGAGIAGMEAARAAAIKGHRVEIFEKKNTVGGQFISAAYPPFKGEFTTYTAWLFREIKKYENITLHLNTELTAEMVKKAKPDKVILASGARPIIPNVPGIDNKNVVLAEDVLLGQADTGMNVLVVGGGMVGSETAAYLGVQCKSKVTLVELRDAIAMDLEAGIRDDLRDCLRRCYVDVMTNTSIAGVTDEGALLKRGDDIALFPCDTVVLAIGTKAWCPLAEELKGICEITLVGDALKARQAIQASGEGFAAGLAA</sequence>
<evidence type="ECO:0000259" key="10">
    <source>
        <dbReference type="Pfam" id="PF00724"/>
    </source>
</evidence>
<evidence type="ECO:0000256" key="7">
    <source>
        <dbReference type="ARBA" id="ARBA00023002"/>
    </source>
</evidence>
<dbReference type="EMBL" id="CP050854">
    <property type="protein sequence ID" value="QTF06991.1"/>
    <property type="molecule type" value="Genomic_DNA"/>
</dbReference>
<evidence type="ECO:0000259" key="11">
    <source>
        <dbReference type="Pfam" id="PF07992"/>
    </source>
</evidence>
<feature type="domain" description="NADH:flavin oxidoreductase/NADH oxidase N-terminal" evidence="10">
    <location>
        <begin position="7"/>
        <end position="335"/>
    </location>
</feature>
<gene>
    <name evidence="12" type="ORF">HC231_02895</name>
</gene>
<organism evidence="12 13">
    <name type="scientific">Brenneria izadpanahii</name>
    <dbReference type="NCBI Taxonomy" id="2722756"/>
    <lineage>
        <taxon>Bacteria</taxon>
        <taxon>Pseudomonadati</taxon>
        <taxon>Pseudomonadota</taxon>
        <taxon>Gammaproteobacteria</taxon>
        <taxon>Enterobacterales</taxon>
        <taxon>Pectobacteriaceae</taxon>
        <taxon>Brenneria</taxon>
    </lineage>
</organism>
<dbReference type="InterPro" id="IPR051793">
    <property type="entry name" value="NADH:flavin_oxidoreductase"/>
</dbReference>
<dbReference type="Pfam" id="PF00724">
    <property type="entry name" value="Oxidored_FMN"/>
    <property type="match status" value="1"/>
</dbReference>
<dbReference type="Gene3D" id="3.50.50.60">
    <property type="entry name" value="FAD/NAD(P)-binding domain"/>
    <property type="match status" value="1"/>
</dbReference>
<comment type="similarity">
    <text evidence="3">In the N-terminal section; belongs to the NADH:flavin oxidoreductase/NADH oxidase family.</text>
</comment>
<protein>
    <submittedName>
        <fullName evidence="12">FAD-dependent oxidoreductase</fullName>
    </submittedName>
</protein>
<evidence type="ECO:0000256" key="6">
    <source>
        <dbReference type="ARBA" id="ARBA00022723"/>
    </source>
</evidence>
<dbReference type="InterPro" id="IPR036188">
    <property type="entry name" value="FAD/NAD-bd_sf"/>
</dbReference>
<evidence type="ECO:0000256" key="8">
    <source>
        <dbReference type="ARBA" id="ARBA00023004"/>
    </source>
</evidence>
<comment type="cofactor">
    <cofactor evidence="2">
        <name>[4Fe-4S] cluster</name>
        <dbReference type="ChEBI" id="CHEBI:49883"/>
    </cofactor>
</comment>
<comment type="cofactor">
    <cofactor evidence="1">
        <name>FMN</name>
        <dbReference type="ChEBI" id="CHEBI:58210"/>
    </cofactor>
</comment>
<evidence type="ECO:0000256" key="2">
    <source>
        <dbReference type="ARBA" id="ARBA00001966"/>
    </source>
</evidence>
<feature type="domain" description="FAD/NAD(P)-binding" evidence="11">
    <location>
        <begin position="386"/>
        <end position="611"/>
    </location>
</feature>
<evidence type="ECO:0000256" key="1">
    <source>
        <dbReference type="ARBA" id="ARBA00001917"/>
    </source>
</evidence>
<evidence type="ECO:0000313" key="12">
    <source>
        <dbReference type="EMBL" id="QTF06991.1"/>
    </source>
</evidence>
<dbReference type="Proteomes" id="UP000671960">
    <property type="component" value="Chromosome"/>
</dbReference>
<keyword evidence="4" id="KW-0285">Flavoprotein</keyword>
<keyword evidence="13" id="KW-1185">Reference proteome</keyword>
<dbReference type="PRINTS" id="PR00368">
    <property type="entry name" value="FADPNR"/>
</dbReference>
<dbReference type="Gene3D" id="3.20.20.70">
    <property type="entry name" value="Aldolase class I"/>
    <property type="match status" value="1"/>
</dbReference>
<evidence type="ECO:0000313" key="13">
    <source>
        <dbReference type="Proteomes" id="UP000671960"/>
    </source>
</evidence>
<keyword evidence="6" id="KW-0479">Metal-binding</keyword>
<keyword evidence="7" id="KW-0560">Oxidoreductase</keyword>
<keyword evidence="5" id="KW-0288">FMN</keyword>
<dbReference type="PANTHER" id="PTHR42917">
    <property type="entry name" value="2,4-DIENOYL-COA REDUCTASE"/>
    <property type="match status" value="1"/>
</dbReference>
<dbReference type="Gene3D" id="3.40.50.720">
    <property type="entry name" value="NAD(P)-binding Rossmann-like Domain"/>
    <property type="match status" value="1"/>
</dbReference>
<proteinExistence type="inferred from homology"/>
<dbReference type="InterPro" id="IPR023753">
    <property type="entry name" value="FAD/NAD-binding_dom"/>
</dbReference>